<evidence type="ECO:0000256" key="5">
    <source>
        <dbReference type="SAM" id="Phobius"/>
    </source>
</evidence>
<evidence type="ECO:0000313" key="7">
    <source>
        <dbReference type="EMBL" id="KKS17622.1"/>
    </source>
</evidence>
<dbReference type="EMBL" id="LCBS01000001">
    <property type="protein sequence ID" value="KKS17622.1"/>
    <property type="molecule type" value="Genomic_DNA"/>
</dbReference>
<keyword evidence="3 5" id="KW-1133">Transmembrane helix</keyword>
<dbReference type="Pfam" id="PF04138">
    <property type="entry name" value="GtrA_DPMS_TM"/>
    <property type="match status" value="1"/>
</dbReference>
<dbReference type="Proteomes" id="UP000034163">
    <property type="component" value="Unassembled WGS sequence"/>
</dbReference>
<keyword evidence="2 5" id="KW-0812">Transmembrane</keyword>
<comment type="subcellular location">
    <subcellularLocation>
        <location evidence="1">Membrane</location>
        <topology evidence="1">Multi-pass membrane protein</topology>
    </subcellularLocation>
</comment>
<feature type="transmembrane region" description="Helical" evidence="5">
    <location>
        <begin position="20"/>
        <end position="38"/>
    </location>
</feature>
<protein>
    <recommendedName>
        <fullName evidence="6">GtrA/DPMS transmembrane domain-containing protein</fullName>
    </recommendedName>
</protein>
<dbReference type="GO" id="GO:0016020">
    <property type="term" value="C:membrane"/>
    <property type="evidence" value="ECO:0007669"/>
    <property type="project" value="UniProtKB-SubCell"/>
</dbReference>
<accession>A0A0G0WZN8</accession>
<evidence type="ECO:0000256" key="4">
    <source>
        <dbReference type="ARBA" id="ARBA00023136"/>
    </source>
</evidence>
<organism evidence="7 8">
    <name type="scientific">candidate division WWE3 bacterium GW2011_GWB1_41_6</name>
    <dbReference type="NCBI Taxonomy" id="1619112"/>
    <lineage>
        <taxon>Bacteria</taxon>
        <taxon>Katanobacteria</taxon>
    </lineage>
</organism>
<dbReference type="GO" id="GO:0000271">
    <property type="term" value="P:polysaccharide biosynthetic process"/>
    <property type="evidence" value="ECO:0007669"/>
    <property type="project" value="InterPro"/>
</dbReference>
<feature type="transmembrane region" description="Helical" evidence="5">
    <location>
        <begin position="114"/>
        <end position="131"/>
    </location>
</feature>
<keyword evidence="4 5" id="KW-0472">Membrane</keyword>
<evidence type="ECO:0000256" key="3">
    <source>
        <dbReference type="ARBA" id="ARBA00022989"/>
    </source>
</evidence>
<evidence type="ECO:0000259" key="6">
    <source>
        <dbReference type="Pfam" id="PF04138"/>
    </source>
</evidence>
<feature type="transmembrane region" description="Helical" evidence="5">
    <location>
        <begin position="50"/>
        <end position="71"/>
    </location>
</feature>
<comment type="caution">
    <text evidence="7">The sequence shown here is derived from an EMBL/GenBank/DDBJ whole genome shotgun (WGS) entry which is preliminary data.</text>
</comment>
<proteinExistence type="predicted"/>
<evidence type="ECO:0000256" key="2">
    <source>
        <dbReference type="ARBA" id="ARBA00022692"/>
    </source>
</evidence>
<reference evidence="7 8" key="1">
    <citation type="journal article" date="2015" name="Nature">
        <title>rRNA introns, odd ribosomes, and small enigmatic genomes across a large radiation of phyla.</title>
        <authorList>
            <person name="Brown C.T."/>
            <person name="Hug L.A."/>
            <person name="Thomas B.C."/>
            <person name="Sharon I."/>
            <person name="Castelle C.J."/>
            <person name="Singh A."/>
            <person name="Wilkins M.J."/>
            <person name="Williams K.H."/>
            <person name="Banfield J.F."/>
        </authorList>
    </citation>
    <scope>NUCLEOTIDE SEQUENCE [LARGE SCALE GENOMIC DNA]</scope>
</reference>
<feature type="transmembrane region" description="Helical" evidence="5">
    <location>
        <begin position="92"/>
        <end position="108"/>
    </location>
</feature>
<dbReference type="InterPro" id="IPR007267">
    <property type="entry name" value="GtrA_DPMS_TM"/>
</dbReference>
<name>A0A0G0WZN8_UNCKA</name>
<gene>
    <name evidence="7" type="ORF">UU72_C0001G0106</name>
</gene>
<evidence type="ECO:0000313" key="8">
    <source>
        <dbReference type="Proteomes" id="UP000034163"/>
    </source>
</evidence>
<evidence type="ECO:0000256" key="1">
    <source>
        <dbReference type="ARBA" id="ARBA00004141"/>
    </source>
</evidence>
<feature type="domain" description="GtrA/DPMS transmembrane" evidence="6">
    <location>
        <begin position="20"/>
        <end position="136"/>
    </location>
</feature>
<sequence>MIVQLRYVYYLGRNRRVTNFLLIGGSLYALSVMLMYVFSESLSMQANQAYLSQTLITYTLQFVLNALITWRDREANSVENLKRVAKFIPSKFIVWTVNQGVFAFWSVLGVHYQVANALSVILIMGINYFLFDRLIFTE</sequence>
<dbReference type="AlphaFoldDB" id="A0A0G0WZN8"/>